<gene>
    <name evidence="2" type="ORF">COLO4_25566</name>
</gene>
<keyword evidence="3" id="KW-1185">Reference proteome</keyword>
<keyword evidence="1" id="KW-0812">Transmembrane</keyword>
<accession>A0A1R3I1I5</accession>
<feature type="transmembrane region" description="Helical" evidence="1">
    <location>
        <begin position="119"/>
        <end position="142"/>
    </location>
</feature>
<proteinExistence type="predicted"/>
<protein>
    <submittedName>
        <fullName evidence="2">Uncharacterized protein</fullName>
    </submittedName>
</protein>
<feature type="transmembrane region" description="Helical" evidence="1">
    <location>
        <begin position="71"/>
        <end position="99"/>
    </location>
</feature>
<dbReference type="Proteomes" id="UP000187203">
    <property type="component" value="Unassembled WGS sequence"/>
</dbReference>
<keyword evidence="1" id="KW-1133">Transmembrane helix</keyword>
<feature type="transmembrane region" description="Helical" evidence="1">
    <location>
        <begin position="32"/>
        <end position="59"/>
    </location>
</feature>
<keyword evidence="1" id="KW-0472">Membrane</keyword>
<dbReference type="AlphaFoldDB" id="A0A1R3I1I5"/>
<comment type="caution">
    <text evidence="2">The sequence shown here is derived from an EMBL/GenBank/DDBJ whole genome shotgun (WGS) entry which is preliminary data.</text>
</comment>
<organism evidence="2 3">
    <name type="scientific">Corchorus olitorius</name>
    <dbReference type="NCBI Taxonomy" id="93759"/>
    <lineage>
        <taxon>Eukaryota</taxon>
        <taxon>Viridiplantae</taxon>
        <taxon>Streptophyta</taxon>
        <taxon>Embryophyta</taxon>
        <taxon>Tracheophyta</taxon>
        <taxon>Spermatophyta</taxon>
        <taxon>Magnoliopsida</taxon>
        <taxon>eudicotyledons</taxon>
        <taxon>Gunneridae</taxon>
        <taxon>Pentapetalae</taxon>
        <taxon>rosids</taxon>
        <taxon>malvids</taxon>
        <taxon>Malvales</taxon>
        <taxon>Malvaceae</taxon>
        <taxon>Grewioideae</taxon>
        <taxon>Apeibeae</taxon>
        <taxon>Corchorus</taxon>
    </lineage>
</organism>
<evidence type="ECO:0000256" key="1">
    <source>
        <dbReference type="SAM" id="Phobius"/>
    </source>
</evidence>
<sequence>MDTRFSSSQFKKVASSDGVKVERSRSVTFWHWVYYACLSSFLSINCGAMMGVVGNIILYDKDLNLSIAKSIFIGILTVLLVGLLVSVGCWPFYVAALLFMQHLPEVTKKIKSAWDNLKYHNAVCAAVCCCCLLLSVIFLYLLNEASKIINKNDQGALHYFVHSAPCSIGFVNSLSVAAFCLGRRRFISSIDRCLYGSKDAPKLDVVEPVEHLVSNRV</sequence>
<dbReference type="EMBL" id="AWUE01019090">
    <property type="protein sequence ID" value="OMO76409.1"/>
    <property type="molecule type" value="Genomic_DNA"/>
</dbReference>
<evidence type="ECO:0000313" key="3">
    <source>
        <dbReference type="Proteomes" id="UP000187203"/>
    </source>
</evidence>
<evidence type="ECO:0000313" key="2">
    <source>
        <dbReference type="EMBL" id="OMO76409.1"/>
    </source>
</evidence>
<name>A0A1R3I1I5_9ROSI</name>
<reference evidence="3" key="1">
    <citation type="submission" date="2013-09" db="EMBL/GenBank/DDBJ databases">
        <title>Corchorus olitorius genome sequencing.</title>
        <authorList>
            <person name="Alam M."/>
            <person name="Haque M.S."/>
            <person name="Islam M.S."/>
            <person name="Emdad E.M."/>
            <person name="Islam M.M."/>
            <person name="Ahmed B."/>
            <person name="Halim A."/>
            <person name="Hossen Q.M.M."/>
            <person name="Hossain M.Z."/>
            <person name="Ahmed R."/>
            <person name="Khan M.M."/>
            <person name="Islam R."/>
            <person name="Rashid M.M."/>
            <person name="Khan S.A."/>
            <person name="Rahman M.S."/>
            <person name="Alam M."/>
            <person name="Yahiya A.S."/>
            <person name="Khan M.S."/>
            <person name="Azam M.S."/>
            <person name="Haque T."/>
            <person name="Lashkar M.Z.H."/>
            <person name="Akhand A.I."/>
            <person name="Morshed G."/>
            <person name="Roy S."/>
            <person name="Uddin K.S."/>
            <person name="Rabeya T."/>
            <person name="Hossain A.S."/>
            <person name="Chowdhury A."/>
            <person name="Snigdha A.R."/>
            <person name="Mortoza M.S."/>
            <person name="Matin S.A."/>
            <person name="Hoque S.M.E."/>
            <person name="Islam M.K."/>
            <person name="Roy D.K."/>
            <person name="Haider R."/>
            <person name="Moosa M.M."/>
            <person name="Elias S.M."/>
            <person name="Hasan A.M."/>
            <person name="Jahan S."/>
            <person name="Shafiuddin M."/>
            <person name="Mahmood N."/>
            <person name="Shommy N.S."/>
        </authorList>
    </citation>
    <scope>NUCLEOTIDE SEQUENCE [LARGE SCALE GENOMIC DNA]</scope>
    <source>
        <strain evidence="3">cv. O-4</strain>
    </source>
</reference>